<dbReference type="InterPro" id="IPR020846">
    <property type="entry name" value="MFS_dom"/>
</dbReference>
<feature type="transmembrane region" description="Helical" evidence="7">
    <location>
        <begin position="184"/>
        <end position="207"/>
    </location>
</feature>
<dbReference type="EMBL" id="JBEAFC010000012">
    <property type="protein sequence ID" value="KAL1535177.1"/>
    <property type="molecule type" value="Genomic_DNA"/>
</dbReference>
<keyword evidence="2" id="KW-0813">Transport</keyword>
<keyword evidence="4 7" id="KW-1133">Transmembrane helix</keyword>
<protein>
    <submittedName>
        <fullName evidence="9">Monosaccharide-sensing protein 2</fullName>
    </submittedName>
</protein>
<comment type="caution">
    <text evidence="9">The sequence shown here is derived from an EMBL/GenBank/DDBJ whole genome shotgun (WGS) entry which is preliminary data.</text>
</comment>
<dbReference type="AlphaFoldDB" id="A0ABD1FTM0"/>
<evidence type="ECO:0000256" key="4">
    <source>
        <dbReference type="ARBA" id="ARBA00022989"/>
    </source>
</evidence>
<evidence type="ECO:0000256" key="3">
    <source>
        <dbReference type="ARBA" id="ARBA00022692"/>
    </source>
</evidence>
<dbReference type="Pfam" id="PF00083">
    <property type="entry name" value="Sugar_tr"/>
    <property type="match status" value="1"/>
</dbReference>
<organism evidence="9 10">
    <name type="scientific">Salvia divinorum</name>
    <name type="common">Maria pastora</name>
    <name type="synonym">Diviner's sage</name>
    <dbReference type="NCBI Taxonomy" id="28513"/>
    <lineage>
        <taxon>Eukaryota</taxon>
        <taxon>Viridiplantae</taxon>
        <taxon>Streptophyta</taxon>
        <taxon>Embryophyta</taxon>
        <taxon>Tracheophyta</taxon>
        <taxon>Spermatophyta</taxon>
        <taxon>Magnoliopsida</taxon>
        <taxon>eudicotyledons</taxon>
        <taxon>Gunneridae</taxon>
        <taxon>Pentapetalae</taxon>
        <taxon>asterids</taxon>
        <taxon>lamiids</taxon>
        <taxon>Lamiales</taxon>
        <taxon>Lamiaceae</taxon>
        <taxon>Nepetoideae</taxon>
        <taxon>Mentheae</taxon>
        <taxon>Salviinae</taxon>
        <taxon>Salvia</taxon>
        <taxon>Salvia subgen. Calosphace</taxon>
    </lineage>
</organism>
<evidence type="ECO:0000259" key="8">
    <source>
        <dbReference type="PROSITE" id="PS50850"/>
    </source>
</evidence>
<feature type="domain" description="Major facilitator superfamily (MFS) profile" evidence="8">
    <location>
        <begin position="1"/>
        <end position="213"/>
    </location>
</feature>
<evidence type="ECO:0000256" key="2">
    <source>
        <dbReference type="ARBA" id="ARBA00022448"/>
    </source>
</evidence>
<feature type="transmembrane region" description="Helical" evidence="7">
    <location>
        <begin position="158"/>
        <end position="178"/>
    </location>
</feature>
<dbReference type="InterPro" id="IPR003663">
    <property type="entry name" value="Sugar/inositol_transpt"/>
</dbReference>
<accession>A0ABD1FTM0</accession>
<dbReference type="PROSITE" id="PS50850">
    <property type="entry name" value="MFS"/>
    <property type="match status" value="1"/>
</dbReference>
<evidence type="ECO:0000256" key="1">
    <source>
        <dbReference type="ARBA" id="ARBA00004141"/>
    </source>
</evidence>
<keyword evidence="3 7" id="KW-0812">Transmembrane</keyword>
<feature type="transmembrane region" description="Helical" evidence="7">
    <location>
        <begin position="97"/>
        <end position="116"/>
    </location>
</feature>
<comment type="subcellular location">
    <subcellularLocation>
        <location evidence="1">Membrane</location>
        <topology evidence="1">Multi-pass membrane protein</topology>
    </subcellularLocation>
</comment>
<evidence type="ECO:0000313" key="9">
    <source>
        <dbReference type="EMBL" id="KAL1535177.1"/>
    </source>
</evidence>
<dbReference type="PANTHER" id="PTHR48020:SF35">
    <property type="entry name" value="SUGAR TRANSPORTER"/>
    <property type="match status" value="1"/>
</dbReference>
<dbReference type="PANTHER" id="PTHR48020">
    <property type="entry name" value="PROTON MYO-INOSITOL COTRANSPORTER"/>
    <property type="match status" value="1"/>
</dbReference>
<dbReference type="Gene3D" id="1.20.1250.20">
    <property type="entry name" value="MFS general substrate transporter like domains"/>
    <property type="match status" value="1"/>
</dbReference>
<dbReference type="InterPro" id="IPR005828">
    <property type="entry name" value="MFS_sugar_transport-like"/>
</dbReference>
<dbReference type="InterPro" id="IPR050814">
    <property type="entry name" value="Myo-inositol_Transporter"/>
</dbReference>
<evidence type="ECO:0000313" key="10">
    <source>
        <dbReference type="Proteomes" id="UP001567538"/>
    </source>
</evidence>
<dbReference type="InterPro" id="IPR036259">
    <property type="entry name" value="MFS_trans_sf"/>
</dbReference>
<dbReference type="PRINTS" id="PR00171">
    <property type="entry name" value="SUGRTRNSPORT"/>
</dbReference>
<feature type="transmembrane region" description="Helical" evidence="7">
    <location>
        <begin position="122"/>
        <end position="146"/>
    </location>
</feature>
<evidence type="ECO:0000256" key="7">
    <source>
        <dbReference type="SAM" id="Phobius"/>
    </source>
</evidence>
<evidence type="ECO:0000256" key="5">
    <source>
        <dbReference type="ARBA" id="ARBA00023136"/>
    </source>
</evidence>
<dbReference type="Proteomes" id="UP001567538">
    <property type="component" value="Unassembled WGS sequence"/>
</dbReference>
<feature type="transmembrane region" description="Helical" evidence="7">
    <location>
        <begin position="12"/>
        <end position="35"/>
    </location>
</feature>
<dbReference type="SUPFAM" id="SSF103473">
    <property type="entry name" value="MFS general substrate transporter"/>
    <property type="match status" value="1"/>
</dbReference>
<evidence type="ECO:0000256" key="6">
    <source>
        <dbReference type="ARBA" id="ARBA00044504"/>
    </source>
</evidence>
<reference evidence="9 10" key="1">
    <citation type="submission" date="2024-06" db="EMBL/GenBank/DDBJ databases">
        <title>A chromosome level genome sequence of Diviner's sage (Salvia divinorum).</title>
        <authorList>
            <person name="Ford S.A."/>
            <person name="Ro D.-K."/>
            <person name="Ness R.W."/>
            <person name="Phillips M.A."/>
        </authorList>
    </citation>
    <scope>NUCLEOTIDE SEQUENCE [LARGE SCALE GENOMIC DNA]</scope>
    <source>
        <strain evidence="9">SAF-2024a</strain>
        <tissue evidence="9">Leaf</tissue>
    </source>
</reference>
<name>A0ABD1FTM0_SALDI</name>
<keyword evidence="10" id="KW-1185">Reference proteome</keyword>
<gene>
    <name evidence="9" type="primary">MSSP2</name>
    <name evidence="9" type="ORF">AAHA92_31262</name>
</gene>
<sequence length="260" mass="28145">MVHPSQDTSKGPLLAVLLEPGVNLALFVGIGIQMLQQFSGINGIMYCTPQILEQAGGGILLSNSSTFLISALTNLLMLPSIGVAMRLMDVAGRRSTIPILISSLVALVIGNVFDFGDVAHTVISTVCVAMYFCTFVMGYGPIPNILCSEIFPTRVRGLCITICALVFWICNVIVTYTLPVMLGSIGLAGVFKVYAIVCVISWIFMYLRVPEIKGMPLEVITDFYALSDRNAADDVGVVIDCFELVYNLLKCCQILSNKVL</sequence>
<keyword evidence="5 7" id="KW-0472">Membrane</keyword>
<proteinExistence type="inferred from homology"/>
<comment type="similarity">
    <text evidence="6">Belongs to the major facilitator superfamily. Phosphate:H(+) symporter (TC 2.A.1.9) family.</text>
</comment>
<dbReference type="GO" id="GO:0016020">
    <property type="term" value="C:membrane"/>
    <property type="evidence" value="ECO:0007669"/>
    <property type="project" value="UniProtKB-SubCell"/>
</dbReference>